<protein>
    <submittedName>
        <fullName evidence="2">Uncharacterized protein</fullName>
    </submittedName>
</protein>
<reference evidence="2 3" key="1">
    <citation type="journal article" date="2023" name="Commun. Biol.">
        <title>Genome analysis of Parmales, the sister group of diatoms, reveals the evolutionary specialization of diatoms from phago-mixotrophs to photoautotrophs.</title>
        <authorList>
            <person name="Ban H."/>
            <person name="Sato S."/>
            <person name="Yoshikawa S."/>
            <person name="Yamada K."/>
            <person name="Nakamura Y."/>
            <person name="Ichinomiya M."/>
            <person name="Sato N."/>
            <person name="Blanc-Mathieu R."/>
            <person name="Endo H."/>
            <person name="Kuwata A."/>
            <person name="Ogata H."/>
        </authorList>
    </citation>
    <scope>NUCLEOTIDE SEQUENCE [LARGE SCALE GENOMIC DNA]</scope>
</reference>
<evidence type="ECO:0000313" key="2">
    <source>
        <dbReference type="EMBL" id="GMI23315.1"/>
    </source>
</evidence>
<accession>A0ABQ6MBM8</accession>
<feature type="compositionally biased region" description="Polar residues" evidence="1">
    <location>
        <begin position="30"/>
        <end position="56"/>
    </location>
</feature>
<dbReference type="Proteomes" id="UP001165060">
    <property type="component" value="Unassembled WGS sequence"/>
</dbReference>
<gene>
    <name evidence="2" type="ORF">TeGR_g6824</name>
</gene>
<organism evidence="2 3">
    <name type="scientific">Tetraparma gracilis</name>
    <dbReference type="NCBI Taxonomy" id="2962635"/>
    <lineage>
        <taxon>Eukaryota</taxon>
        <taxon>Sar</taxon>
        <taxon>Stramenopiles</taxon>
        <taxon>Ochrophyta</taxon>
        <taxon>Bolidophyceae</taxon>
        <taxon>Parmales</taxon>
        <taxon>Triparmaceae</taxon>
        <taxon>Tetraparma</taxon>
    </lineage>
</organism>
<keyword evidence="3" id="KW-1185">Reference proteome</keyword>
<evidence type="ECO:0000256" key="1">
    <source>
        <dbReference type="SAM" id="MobiDB-lite"/>
    </source>
</evidence>
<proteinExistence type="predicted"/>
<feature type="region of interest" description="Disordered" evidence="1">
    <location>
        <begin position="22"/>
        <end position="59"/>
    </location>
</feature>
<sequence>MSMALSSGGGGGAGLSMAATAYQAPPTMPSGPSHTASSSTPMMRSSNVTALPSQVKRSPEELARSVAPILAVAPGAQRGISWSGAGAKYGEGIAGLKFPELGLRISLSEKSYRTLRKFVKRSENVTSVFTHCVAAVPTSQTSATSKASPPPAGGDAGGESFALPADIFSHISSRAAGSVLPVPFPHLPAPFPLPFAHLFAIHLHAVYLSLPPAVSGVTPYITVPLPGCTPEHARSHVRAGLAALDMFAPPGAPAAKKKKAQQDASGFLMPPQAACTAVAALARGGKDVSAAFGKEINRTIQMAKMAGLNLPGVCVRESDQPLILTVSRPKSGPTELAVTACDTAVGGATSAVSFTRYSVIARVIAAVEPKASLAPLLRKLVESVTRARTPGALVLVVLQDGASSKLSPEEAAALAPLSAAKGVGMAGPAPPVTVKGTADLCTVGAAILASSGGTGRGALPSGAFVTFRDCLANAIALDIEIGGVATRKVLFDAGRVLPATFEWSVSSAQIAFLAEERGGEFGDDVDEDDMTK</sequence>
<comment type="caution">
    <text evidence="2">The sequence shown here is derived from an EMBL/GenBank/DDBJ whole genome shotgun (WGS) entry which is preliminary data.</text>
</comment>
<evidence type="ECO:0000313" key="3">
    <source>
        <dbReference type="Proteomes" id="UP001165060"/>
    </source>
</evidence>
<name>A0ABQ6MBM8_9STRA</name>
<dbReference type="EMBL" id="BRYB01002649">
    <property type="protein sequence ID" value="GMI23315.1"/>
    <property type="molecule type" value="Genomic_DNA"/>
</dbReference>